<keyword evidence="8" id="KW-1185">Reference proteome</keyword>
<organism evidence="7 8">
    <name type="scientific">Trypanosoma conorhini</name>
    <dbReference type="NCBI Taxonomy" id="83891"/>
    <lineage>
        <taxon>Eukaryota</taxon>
        <taxon>Discoba</taxon>
        <taxon>Euglenozoa</taxon>
        <taxon>Kinetoplastea</taxon>
        <taxon>Metakinetoplastina</taxon>
        <taxon>Trypanosomatida</taxon>
        <taxon>Trypanosomatidae</taxon>
        <taxon>Trypanosoma</taxon>
    </lineage>
</organism>
<dbReference type="OrthoDB" id="64566at2759"/>
<evidence type="ECO:0000313" key="7">
    <source>
        <dbReference type="EMBL" id="RNF27628.1"/>
    </source>
</evidence>
<dbReference type="GO" id="GO:0005524">
    <property type="term" value="F:ATP binding"/>
    <property type="evidence" value="ECO:0007669"/>
    <property type="project" value="UniProtKB-KW"/>
</dbReference>
<evidence type="ECO:0000256" key="2">
    <source>
        <dbReference type="ARBA" id="ARBA00022723"/>
    </source>
</evidence>
<keyword evidence="5" id="KW-0460">Magnesium</keyword>
<keyword evidence="1" id="KW-0436">Ligase</keyword>
<evidence type="ECO:0000256" key="5">
    <source>
        <dbReference type="ARBA" id="ARBA00022842"/>
    </source>
</evidence>
<protein>
    <submittedName>
        <fullName evidence="7">Putative trypanothione synthetase</fullName>
    </submittedName>
</protein>
<evidence type="ECO:0000256" key="4">
    <source>
        <dbReference type="ARBA" id="ARBA00022840"/>
    </source>
</evidence>
<dbReference type="InterPro" id="IPR016185">
    <property type="entry name" value="PreATP-grasp_dom_sf"/>
</dbReference>
<dbReference type="GeneID" id="40313623"/>
<dbReference type="Pfam" id="PF03738">
    <property type="entry name" value="GSP_synth"/>
    <property type="match status" value="1"/>
</dbReference>
<reference evidence="7 8" key="1">
    <citation type="journal article" date="2018" name="BMC Genomics">
        <title>Genomic comparison of Trypanosoma conorhini and Trypanosoma rangeli to Trypanosoma cruzi strains of high and low virulence.</title>
        <authorList>
            <person name="Bradwell K.R."/>
            <person name="Koparde V.N."/>
            <person name="Matveyev A.V."/>
            <person name="Serrano M.G."/>
            <person name="Alves J.M."/>
            <person name="Parikh H."/>
            <person name="Huang B."/>
            <person name="Lee V."/>
            <person name="Espinosa-Alvarez O."/>
            <person name="Ortiz P.A."/>
            <person name="Costa-Martins A.G."/>
            <person name="Teixeira M.M."/>
            <person name="Buck G.A."/>
        </authorList>
    </citation>
    <scope>NUCLEOTIDE SEQUENCE [LARGE SCALE GENOMIC DNA]</scope>
    <source>
        <strain evidence="7 8">025E</strain>
    </source>
</reference>
<name>A0A3R7SBG6_9TRYP</name>
<keyword evidence="2" id="KW-0479">Metal-binding</keyword>
<dbReference type="InterPro" id="IPR005494">
    <property type="entry name" value="GSPS_pre-ATP-grasp-like_dom"/>
</dbReference>
<dbReference type="RefSeq" id="XP_029232834.1">
    <property type="nucleotide sequence ID" value="XM_029366961.1"/>
</dbReference>
<dbReference type="GO" id="GO:0016874">
    <property type="term" value="F:ligase activity"/>
    <property type="evidence" value="ECO:0007669"/>
    <property type="project" value="UniProtKB-KW"/>
</dbReference>
<accession>A0A3R7SBG6</accession>
<feature type="domain" description="Glutathionylspermidine synthase pre-ATP-grasp-like" evidence="6">
    <location>
        <begin position="3"/>
        <end position="108"/>
    </location>
</feature>
<keyword evidence="3" id="KW-0547">Nucleotide-binding</keyword>
<dbReference type="EMBL" id="MKKU01000001">
    <property type="protein sequence ID" value="RNF27628.1"/>
    <property type="molecule type" value="Genomic_DNA"/>
</dbReference>
<proteinExistence type="predicted"/>
<dbReference type="SUPFAM" id="SSF56059">
    <property type="entry name" value="Glutathione synthetase ATP-binding domain-like"/>
    <property type="match status" value="1"/>
</dbReference>
<evidence type="ECO:0000256" key="1">
    <source>
        <dbReference type="ARBA" id="ARBA00022598"/>
    </source>
</evidence>
<dbReference type="AlphaFoldDB" id="A0A3R7SBG6"/>
<comment type="caution">
    <text evidence="7">The sequence shown here is derived from an EMBL/GenBank/DDBJ whole genome shotgun (WGS) entry which is preliminary data.</text>
</comment>
<keyword evidence="4" id="KW-0067">ATP-binding</keyword>
<evidence type="ECO:0000313" key="8">
    <source>
        <dbReference type="Proteomes" id="UP000284403"/>
    </source>
</evidence>
<dbReference type="GO" id="GO:0046872">
    <property type="term" value="F:metal ion binding"/>
    <property type="evidence" value="ECO:0007669"/>
    <property type="project" value="UniProtKB-KW"/>
</dbReference>
<evidence type="ECO:0000259" key="6">
    <source>
        <dbReference type="Pfam" id="PF03738"/>
    </source>
</evidence>
<dbReference type="Proteomes" id="UP000284403">
    <property type="component" value="Unassembled WGS sequence"/>
</dbReference>
<dbReference type="SUPFAM" id="SSF52440">
    <property type="entry name" value="PreATP-grasp domain"/>
    <property type="match status" value="1"/>
</dbReference>
<sequence length="172" mass="19299">MCGQFDFGYDGKEMLMLEYNRGSSSAMLECGGTQEKMARRYGVELGTSTGSFLYAKIVKYFKCLLQNRLLCPSHKLIHFVIDGNGEEWYTALYATNAAEAAGFRAKLCFKLADSSFGCATGGAKLASSATEQRPIVELEEEWFLLVWKTWAWDTVLLQYTARLAQPGSQRIR</sequence>
<gene>
    <name evidence="7" type="ORF">Tco025E_00012</name>
</gene>
<evidence type="ECO:0000256" key="3">
    <source>
        <dbReference type="ARBA" id="ARBA00022741"/>
    </source>
</evidence>